<dbReference type="Pfam" id="PF02825">
    <property type="entry name" value="WWE"/>
    <property type="match status" value="1"/>
</dbReference>
<name>A0A8J2SK10_9STRA</name>
<dbReference type="EMBL" id="CAKKNE010000002">
    <property type="protein sequence ID" value="CAH0368442.1"/>
    <property type="molecule type" value="Genomic_DNA"/>
</dbReference>
<feature type="region of interest" description="Disordered" evidence="1">
    <location>
        <begin position="1"/>
        <end position="54"/>
    </location>
</feature>
<protein>
    <recommendedName>
        <fullName evidence="2">WWE domain-containing protein</fullName>
    </recommendedName>
</protein>
<dbReference type="OrthoDB" id="205004at2759"/>
<evidence type="ECO:0000256" key="1">
    <source>
        <dbReference type="SAM" id="MobiDB-lite"/>
    </source>
</evidence>
<comment type="caution">
    <text evidence="3">The sequence shown here is derived from an EMBL/GenBank/DDBJ whole genome shotgun (WGS) entry which is preliminary data.</text>
</comment>
<accession>A0A8J2SK10</accession>
<dbReference type="Proteomes" id="UP000789595">
    <property type="component" value="Unassembled WGS sequence"/>
</dbReference>
<feature type="domain" description="WWE" evidence="2">
    <location>
        <begin position="124"/>
        <end position="200"/>
    </location>
</feature>
<feature type="compositionally biased region" description="Basic and acidic residues" evidence="1">
    <location>
        <begin position="21"/>
        <end position="44"/>
    </location>
</feature>
<dbReference type="SUPFAM" id="SSF117839">
    <property type="entry name" value="WWE domain"/>
    <property type="match status" value="1"/>
</dbReference>
<proteinExistence type="predicted"/>
<dbReference type="InterPro" id="IPR037197">
    <property type="entry name" value="WWE_dom_sf"/>
</dbReference>
<evidence type="ECO:0000313" key="3">
    <source>
        <dbReference type="EMBL" id="CAH0368442.1"/>
    </source>
</evidence>
<evidence type="ECO:0000259" key="2">
    <source>
        <dbReference type="PROSITE" id="PS50918"/>
    </source>
</evidence>
<gene>
    <name evidence="3" type="ORF">PECAL_2P15080</name>
</gene>
<keyword evidence="4" id="KW-1185">Reference proteome</keyword>
<sequence length="202" mass="21760">MSSSKKRPQKSSSSSSKKQRAGADEEARLVDALSEKKPTRKEIESTEPGGAPTVIERTLPSFFDFYPRVKRAYDSLKKKGPAAARLELLRACETVLTTGNADAMGKLVKAALAGEAGDAAAPIDVDADGADDDATFRWQADGGSAGWMDFDDASNAVAERARKSGATETRFVNQYGSYTLKLDFMVQVNTHTGTTRPVRYVS</sequence>
<organism evidence="3 4">
    <name type="scientific">Pelagomonas calceolata</name>
    <dbReference type="NCBI Taxonomy" id="35677"/>
    <lineage>
        <taxon>Eukaryota</taxon>
        <taxon>Sar</taxon>
        <taxon>Stramenopiles</taxon>
        <taxon>Ochrophyta</taxon>
        <taxon>Pelagophyceae</taxon>
        <taxon>Pelagomonadales</taxon>
        <taxon>Pelagomonadaceae</taxon>
        <taxon>Pelagomonas</taxon>
    </lineage>
</organism>
<evidence type="ECO:0000313" key="4">
    <source>
        <dbReference type="Proteomes" id="UP000789595"/>
    </source>
</evidence>
<dbReference type="InterPro" id="IPR004170">
    <property type="entry name" value="WWE_dom"/>
</dbReference>
<reference evidence="3" key="1">
    <citation type="submission" date="2021-11" db="EMBL/GenBank/DDBJ databases">
        <authorList>
            <consortium name="Genoscope - CEA"/>
            <person name="William W."/>
        </authorList>
    </citation>
    <scope>NUCLEOTIDE SEQUENCE</scope>
</reference>
<dbReference type="PROSITE" id="PS50918">
    <property type="entry name" value="WWE"/>
    <property type="match status" value="1"/>
</dbReference>
<dbReference type="Gene3D" id="3.30.720.50">
    <property type="match status" value="1"/>
</dbReference>
<dbReference type="AlphaFoldDB" id="A0A8J2SK10"/>